<gene>
    <name evidence="2" type="ORF">ACFQY0_14995</name>
</gene>
<dbReference type="Proteomes" id="UP001596472">
    <property type="component" value="Unassembled WGS sequence"/>
</dbReference>
<organism evidence="2 3">
    <name type="scientific">Haloferula chungangensis</name>
    <dbReference type="NCBI Taxonomy" id="1048331"/>
    <lineage>
        <taxon>Bacteria</taxon>
        <taxon>Pseudomonadati</taxon>
        <taxon>Verrucomicrobiota</taxon>
        <taxon>Verrucomicrobiia</taxon>
        <taxon>Verrucomicrobiales</taxon>
        <taxon>Verrucomicrobiaceae</taxon>
        <taxon>Haloferula</taxon>
    </lineage>
</organism>
<evidence type="ECO:0000313" key="2">
    <source>
        <dbReference type="EMBL" id="MFC7338500.1"/>
    </source>
</evidence>
<feature type="transmembrane region" description="Helical" evidence="1">
    <location>
        <begin position="20"/>
        <end position="38"/>
    </location>
</feature>
<name>A0ABW2LA64_9BACT</name>
<keyword evidence="3" id="KW-1185">Reference proteome</keyword>
<reference evidence="3" key="1">
    <citation type="journal article" date="2019" name="Int. J. Syst. Evol. Microbiol.">
        <title>The Global Catalogue of Microorganisms (GCM) 10K type strain sequencing project: providing services to taxonomists for standard genome sequencing and annotation.</title>
        <authorList>
            <consortium name="The Broad Institute Genomics Platform"/>
            <consortium name="The Broad Institute Genome Sequencing Center for Infectious Disease"/>
            <person name="Wu L."/>
            <person name="Ma J."/>
        </authorList>
    </citation>
    <scope>NUCLEOTIDE SEQUENCE [LARGE SCALE GENOMIC DNA]</scope>
    <source>
        <strain evidence="3">CGMCC 4.1467</strain>
    </source>
</reference>
<dbReference type="EMBL" id="JBHTBS010000008">
    <property type="protein sequence ID" value="MFC7338500.1"/>
    <property type="molecule type" value="Genomic_DNA"/>
</dbReference>
<keyword evidence="1" id="KW-1133">Transmembrane helix</keyword>
<dbReference type="RefSeq" id="WP_379713894.1">
    <property type="nucleotide sequence ID" value="NZ_JBHTBS010000008.1"/>
</dbReference>
<evidence type="ECO:0008006" key="4">
    <source>
        <dbReference type="Google" id="ProtNLM"/>
    </source>
</evidence>
<sequence>MKAARHRSGFASGISLVETIVSVGVLAVVIPLAMAAMLKASGTGASARAETRATAIADYCLLELRAARKGNSAYFSPVKAGESFGSAGKLMALGFGRDGAVLGVLTQAQYDQGLVKLDDDQVYYLAKLSGELDTTSREVDLVTVAVAVEYPASKAASKRSQVIFHTKLP</sequence>
<evidence type="ECO:0000313" key="3">
    <source>
        <dbReference type="Proteomes" id="UP001596472"/>
    </source>
</evidence>
<keyword evidence="1" id="KW-0472">Membrane</keyword>
<keyword evidence="1" id="KW-0812">Transmembrane</keyword>
<proteinExistence type="predicted"/>
<evidence type="ECO:0000256" key="1">
    <source>
        <dbReference type="SAM" id="Phobius"/>
    </source>
</evidence>
<protein>
    <recommendedName>
        <fullName evidence="4">Prepilin-type N-terminal cleavage/methylation domain-containing protein</fullName>
    </recommendedName>
</protein>
<comment type="caution">
    <text evidence="2">The sequence shown here is derived from an EMBL/GenBank/DDBJ whole genome shotgun (WGS) entry which is preliminary data.</text>
</comment>
<accession>A0ABW2LA64</accession>